<dbReference type="Gene3D" id="3.90.70.10">
    <property type="entry name" value="Cysteine proteinases"/>
    <property type="match status" value="1"/>
</dbReference>
<gene>
    <name evidence="4" type="ORF">QYM36_019123</name>
</gene>
<dbReference type="InterPro" id="IPR038765">
    <property type="entry name" value="Papain-like_cys_pep_sf"/>
</dbReference>
<dbReference type="SUPFAM" id="SSF54001">
    <property type="entry name" value="Cysteine proteinases"/>
    <property type="match status" value="1"/>
</dbReference>
<evidence type="ECO:0000313" key="5">
    <source>
        <dbReference type="Proteomes" id="UP001187531"/>
    </source>
</evidence>
<keyword evidence="5" id="KW-1185">Reference proteome</keyword>
<dbReference type="PANTHER" id="PTHR47272:SF1">
    <property type="entry name" value="PIGGYBAC TRANSPOSABLE ELEMENT-DERIVED PROTEIN 3-LIKE"/>
    <property type="match status" value="1"/>
</dbReference>
<keyword evidence="2" id="KW-0472">Membrane</keyword>
<feature type="domain" description="PiggyBac transposable element-derived protein" evidence="3">
    <location>
        <begin position="337"/>
        <end position="684"/>
    </location>
</feature>
<dbReference type="AlphaFoldDB" id="A0AA88H7R5"/>
<keyword evidence="2" id="KW-1133">Transmembrane helix</keyword>
<reference evidence="4" key="1">
    <citation type="submission" date="2023-07" db="EMBL/GenBank/DDBJ databases">
        <title>Chromosome-level genome assembly of Artemia franciscana.</title>
        <authorList>
            <person name="Jo E."/>
        </authorList>
    </citation>
    <scope>NUCLEOTIDE SEQUENCE</scope>
    <source>
        <tissue evidence="4">Whole body</tissue>
    </source>
</reference>
<evidence type="ECO:0000256" key="2">
    <source>
        <dbReference type="SAM" id="Phobius"/>
    </source>
</evidence>
<organism evidence="4 5">
    <name type="scientific">Artemia franciscana</name>
    <name type="common">Brine shrimp</name>
    <name type="synonym">Artemia sanfranciscana</name>
    <dbReference type="NCBI Taxonomy" id="6661"/>
    <lineage>
        <taxon>Eukaryota</taxon>
        <taxon>Metazoa</taxon>
        <taxon>Ecdysozoa</taxon>
        <taxon>Arthropoda</taxon>
        <taxon>Crustacea</taxon>
        <taxon>Branchiopoda</taxon>
        <taxon>Anostraca</taxon>
        <taxon>Artemiidae</taxon>
        <taxon>Artemia</taxon>
    </lineage>
</organism>
<evidence type="ECO:0000313" key="4">
    <source>
        <dbReference type="EMBL" id="KAK2702261.1"/>
    </source>
</evidence>
<evidence type="ECO:0000256" key="1">
    <source>
        <dbReference type="SAM" id="MobiDB-lite"/>
    </source>
</evidence>
<dbReference type="InterPro" id="IPR029526">
    <property type="entry name" value="PGBD"/>
</dbReference>
<evidence type="ECO:0000259" key="3">
    <source>
        <dbReference type="Pfam" id="PF13843"/>
    </source>
</evidence>
<dbReference type="PANTHER" id="PTHR47272">
    <property type="entry name" value="DDE_TNP_1_7 DOMAIN-CONTAINING PROTEIN"/>
    <property type="match status" value="1"/>
</dbReference>
<dbReference type="Proteomes" id="UP001187531">
    <property type="component" value="Unassembled WGS sequence"/>
</dbReference>
<feature type="region of interest" description="Disordered" evidence="1">
    <location>
        <begin position="74"/>
        <end position="166"/>
    </location>
</feature>
<sequence>MPKLCVVKDHHLLNSNYLSIPYGLVARIAGFHPVGPGSIPDTEAIVEYNRLRQKYRPDLPQFAIPEPFKVPTVPVAKQQPVKRKPSSSISIDVPPKKSKPDAAKDKPKTNSAPTRKVKPTTSEAKKKAPTKRLNAEAVETSFPTKKTQHDTAVKQNYRSGIGPGRKGLKNTDGSACYANATMQRLFAMHYKLFEVLSVMNRPLAEELKRLALSSLGKNETMDTVRSVLLPQHNYTGRDQQSLCEFWFHLFEQLDAEHQANDMSPLRSLYQFKIHRFSVCSTCHWSKTALHQEGTPDCPFPIPGVLNPNEPAINEIIDNNDISFSSVLLPEPPGETCVVNHIRDQTKIYALQKDAKEFGVSSAEVECFLGILAFTGIVKMPSYRSYWSNETRYPVIADAMSRDRFEQIKKYLHFNDNLTQKPRGDPGHDKIHKVRPLIEMIRDNFMKIPPEEHQAVDEQIVPTKRRISLKQYNPKKPHKWGYKFISRAGESGFVYDFEMYTGKGSVDVSDLGVGADFVLRLARGTPKHKNYKLFFDNWFSSLDLAQTLSDQGILTLVTVRANRLKGCALESDSKLKARGRGSYDWRVETQSNAIVVKWYDNKPVHLISTYAALDPEDTCRRWDGKRKEYADVKRPYCVKEYNRFMGGVDLADMLLELYRIDFKSRSKWYMRIFFFLFDLSVVNGWLLYRRCLAAGQKPMNLLQFKTDVARALLSGASLATPKRGRPLSDADTNSQKKRNYTCRPPDLTRLDGQGHFPAWIE</sequence>
<feature type="region of interest" description="Disordered" evidence="1">
    <location>
        <begin position="719"/>
        <end position="739"/>
    </location>
</feature>
<feature type="transmembrane region" description="Helical" evidence="2">
    <location>
        <begin position="667"/>
        <end position="687"/>
    </location>
</feature>
<name>A0AA88H7R5_ARTSF</name>
<keyword evidence="2" id="KW-0812">Transmembrane</keyword>
<accession>A0AA88H7R5</accession>
<feature type="non-terminal residue" evidence="4">
    <location>
        <position position="1"/>
    </location>
</feature>
<protein>
    <recommendedName>
        <fullName evidence="3">PiggyBac transposable element-derived protein domain-containing protein</fullName>
    </recommendedName>
</protein>
<dbReference type="EMBL" id="JAVRJZ010000526">
    <property type="protein sequence ID" value="KAK2702261.1"/>
    <property type="molecule type" value="Genomic_DNA"/>
</dbReference>
<proteinExistence type="predicted"/>
<feature type="compositionally biased region" description="Basic and acidic residues" evidence="1">
    <location>
        <begin position="94"/>
        <end position="108"/>
    </location>
</feature>
<comment type="caution">
    <text evidence="4">The sequence shown here is derived from an EMBL/GenBank/DDBJ whole genome shotgun (WGS) entry which is preliminary data.</text>
</comment>
<dbReference type="Pfam" id="PF13843">
    <property type="entry name" value="DDE_Tnp_1_7"/>
    <property type="match status" value="1"/>
</dbReference>